<accession>A0A5M3WT01</accession>
<organism evidence="2 3">
    <name type="scientific">Acrocarpospora macrocephala</name>
    <dbReference type="NCBI Taxonomy" id="150177"/>
    <lineage>
        <taxon>Bacteria</taxon>
        <taxon>Bacillati</taxon>
        <taxon>Actinomycetota</taxon>
        <taxon>Actinomycetes</taxon>
        <taxon>Streptosporangiales</taxon>
        <taxon>Streptosporangiaceae</taxon>
        <taxon>Acrocarpospora</taxon>
    </lineage>
</organism>
<dbReference type="EMBL" id="BLAE01000036">
    <property type="protein sequence ID" value="GES12527.1"/>
    <property type="molecule type" value="Genomic_DNA"/>
</dbReference>
<feature type="compositionally biased region" description="Basic and acidic residues" evidence="1">
    <location>
        <begin position="85"/>
        <end position="108"/>
    </location>
</feature>
<evidence type="ECO:0000313" key="2">
    <source>
        <dbReference type="EMBL" id="GES12527.1"/>
    </source>
</evidence>
<gene>
    <name evidence="2" type="ORF">Amac_061240</name>
</gene>
<name>A0A5M3WT01_9ACTN</name>
<reference evidence="2 3" key="1">
    <citation type="submission" date="2019-10" db="EMBL/GenBank/DDBJ databases">
        <title>Whole genome shotgun sequence of Acrocarpospora macrocephala NBRC 16266.</title>
        <authorList>
            <person name="Ichikawa N."/>
            <person name="Kimura A."/>
            <person name="Kitahashi Y."/>
            <person name="Komaki H."/>
            <person name="Oguchi A."/>
        </authorList>
    </citation>
    <scope>NUCLEOTIDE SEQUENCE [LARGE SCALE GENOMIC DNA]</scope>
    <source>
        <strain evidence="2 3">NBRC 16266</strain>
    </source>
</reference>
<protein>
    <submittedName>
        <fullName evidence="2">Uncharacterized protein</fullName>
    </submittedName>
</protein>
<feature type="region of interest" description="Disordered" evidence="1">
    <location>
        <begin position="54"/>
        <end position="108"/>
    </location>
</feature>
<dbReference type="Proteomes" id="UP000331127">
    <property type="component" value="Unassembled WGS sequence"/>
</dbReference>
<keyword evidence="3" id="KW-1185">Reference proteome</keyword>
<comment type="caution">
    <text evidence="2">The sequence shown here is derived from an EMBL/GenBank/DDBJ whole genome shotgun (WGS) entry which is preliminary data.</text>
</comment>
<proteinExistence type="predicted"/>
<evidence type="ECO:0000256" key="1">
    <source>
        <dbReference type="SAM" id="MobiDB-lite"/>
    </source>
</evidence>
<sequence length="157" mass="17048">MTGRNSGLVASVNAGSTIVTRMPWMLETGCGTTAEVMCLFCADIPDLAHPHDLPSPWRQDCTPPQPGEGNPHVPEGEITAVRSPPLEEGHEQTRRGQHRRSGETANQEHADHLHPGFHLAMVGCTREQSKSAWQCRTLLSVTSPKSGIPRRLTGDSV</sequence>
<dbReference type="AlphaFoldDB" id="A0A5M3WT01"/>
<evidence type="ECO:0000313" key="3">
    <source>
        <dbReference type="Proteomes" id="UP000331127"/>
    </source>
</evidence>